<dbReference type="Gene3D" id="3.30.559.30">
    <property type="entry name" value="Nonribosomal peptide synthetase, condensation domain"/>
    <property type="match status" value="3"/>
</dbReference>
<dbReference type="InterPro" id="IPR045851">
    <property type="entry name" value="AMP-bd_C_sf"/>
</dbReference>
<keyword evidence="3" id="KW-0597">Phosphoprotein</keyword>
<sequence length="2584" mass="274112">MTQVQDILPLSPLQQGLFFHALHDEHDLYTAQVTLDLDGPLDVPALRAAAARLLERHSNLRAAFWHEDLSRPVQVIPDSVEPSWREVEGADPAVVAAEERARPFDLAVPPLIRFVLVRPEPGRHRLIITNHHILLDGWSTPLLVTELLALYLGVEAPPAPPYKNYLAWLSRQDRAAAKDAWDRALEGIDEPTLVAPAAGAPVTPGKVATELGADLTAALTRLARRRGVTVNTVLQGVWGLLLAKLTGREDVVFGAVVSGRPPELPGVEHMVGLFINTVPVRVRLRPAEPVGEMLERLQDEQAELMPHHHLGLTEIQRGILFDTVTVLENYPFDPSTAGTALGEVRLTGFGSTDAHHYPLALAALPGDRLTLRLDHRPDLFSTAEARRLLDRMSLLLTAIVTDPDTPVGRIGILDVAEHRQAVEEWNETGAPVPRRTLPELFEAAVTRDPEATALVHLGESVTYGQLNGRANRLARLLVAEHGIGPERLVALRLRRSADLVVAALAVLKAGGAYLPVDLGYPEERVAYMLADAAPALVIDADWLAGVDTSGYVESDPGVPLVPESPAYVIYTSGSTGRPKGVVVTHAGIAALACSQVDRFGITPDSRVLHFASPSFDASVMELLMAFAAGAALVIPPSGAYSGAALADALRDARVTHALIPPAALAGVPEVPLPDLRTLIVGGDACAPNLVDTWAPGRLMINAYGPTEATIAATMSAPLTAGEIPPIGSPVRDARAYVLDSWLRPVPAGVEGELYLAGPGLARGYLGRAGLTAERFVACPFGGRGGRMYRTGDVVRRRGDGVVEFVGRVDQQVKVRGFRIEPGEVEAVLARHGSVSRVVVVVREDRPGDRRLVAYVVPAEGVSAERVSAEGEAASVGAGPVLDVGELRRFAGEVLPEFMVPSAVVVLGALPVTGNGKLDRAALPAPEVISEPGRGARSVVEEILCGVFAEVLGVERVGVEESFFELGGDSLLAMRLVGRVRSVLGVEVSVRAVFEASTVAGLAAWIGGVGGGGVRRRVVARAEAGVVPLSFGQRRLWFLNRLGVGAGVYNVPVVLRLVGGVDAGVLGVALRDVVGRHESLRTVFPEVDGVACQRVLDTAEVSFEIVRVGADTLGPALAAEAGRGFDLTVETPLRARLFELDSSTRILLLVLHHIAGDGWSMAPLARDVLAAYAARSRGVAPGFVPLPVQYADYAVWQRELLGSESDPGSLVSAQVAFWRSRLAGLPEELALPFDRPRPAVASHRGDTVRLEVSREVHRGLLKLAREANATVFMVVQAGLAALLTRLGAGSDVPIGSVVAGRVDEALDDLVGMFVNTLVLRTDTSGNPAFRELVGRVREVDLAAYGHQDLPFERLVEIVAPARSMARHPLFQVMLAFQNNPVPALQLDELSISVEPFTPDTAKFDLQLTLAERPGGGLEGGLEFSLDLFDRVTVEEMVVRFGRLLESVVADPGVRLSEIDLLGPVEREVILGEWAGTGTASAPSTIVEEFEAQVAASPDAVAVVCEGVEVSYGELDARAGVLAGVLVAAGVGPEGLVVLVVPRSVELVVAVVAVVKAGGGYVPVDPSYPVERVAQIVGDAAPVVAVVVPGTEGVLPAGMARVVLDGSQVVAGAGLSGDVPVSALTPVPVVGGERGVLPGHPAYVIFTSGSTGRPKGVVVSQGSVTRLLASTREWFGFGNSDVWVLFHSYAFDFSVWELWGALLSGGRLVVVSFEVSRSPVEFLELLVECGVTVLNQTPSAFYQLMAAERDLGGADLSLRYVIFGGEALDGGRIAEWHGRGISLVNMYGITETTVHVTYAPLDVDSAAGLIGVGIPDLRLYVLDEFLRPVPVGVVGELYVAGPGLARGYVGRAGLTAERFVACPFGGRGGRMYRSGDLVRWGRGGGLEYVGRVDQQVKVRGFRIELGEVEAVLAAHPLVADVAVVVREDRPGDRRLVAYVVADVTDTAVDLSGGLDVGGLRRFAGEVLPDYMVPSAVVVVEALPLTGNGKLDRAALPAPSVSGVGSGQVAGGVLTAREEVLCALFAEVLGVERVGVDEGFFDLGGDSIVAIRLVARGRAAGVVFSPRDVFRYQSVRELAAVAVEERQRRGEPEGAGVGWFPATPIMAWLNDLAGPIGDFSQTVVLQVPPGLGLDRLICAVRVVLDHHDVLRLRVSVDGGYEVAPRGAVAAGGCVRRVEVSGEPGDLAVVVAEEAAVSRSGLDPVAGRLVRVAWLDAGPEVSGRLVVTVHHLAVDGVSWRILLPDLFTAWHTTGQEAAPPAAAHEEAVHEGAVQPTVPVLEPVPTSFRTWAHRLHDEAARRVGELDHWTRTLGGGTGRLDPSTDTFATQRHLTLELPADVTVPLLTRLPAAFRGRVNDVLLAGLALAVTRCTGQREVLLDLEGHGREEIFPDVDLSRTVGWFTTIHPVRLDPGPADWTDLPGPTAARAIKRVKEQLRATPGEGIGYGLLRHLNPVTARELARCPVPELAFNYLGRVEAATGADWSPAPESEAVGGGHADDLALPHALEVNALTRDLPDGPRLSATWSWAGRLYGEEQVRELAEAWFTALTGLSRHTGDGLTPSDLLISISQEEIDAFAAELDAEWSAR</sequence>
<dbReference type="InterPro" id="IPR020806">
    <property type="entry name" value="PKS_PP-bd"/>
</dbReference>
<keyword evidence="2" id="KW-0596">Phosphopantetheine</keyword>
<dbReference type="Gene3D" id="1.10.1200.10">
    <property type="entry name" value="ACP-like"/>
    <property type="match status" value="2"/>
</dbReference>
<dbReference type="SUPFAM" id="SSF52777">
    <property type="entry name" value="CoA-dependent acyltransferases"/>
    <property type="match status" value="6"/>
</dbReference>
<dbReference type="EMBL" id="JBHTEE010000001">
    <property type="protein sequence ID" value="MFC7598934.1"/>
    <property type="molecule type" value="Genomic_DNA"/>
</dbReference>
<dbReference type="InterPro" id="IPR010071">
    <property type="entry name" value="AA_adenyl_dom"/>
</dbReference>
<evidence type="ECO:0000313" key="7">
    <source>
        <dbReference type="EMBL" id="MFC7598934.1"/>
    </source>
</evidence>
<evidence type="ECO:0000259" key="6">
    <source>
        <dbReference type="PROSITE" id="PS50075"/>
    </source>
</evidence>
<dbReference type="Pfam" id="PF13193">
    <property type="entry name" value="AMP-binding_C"/>
    <property type="match status" value="2"/>
</dbReference>
<dbReference type="Pfam" id="PF00550">
    <property type="entry name" value="PP-binding"/>
    <property type="match status" value="2"/>
</dbReference>
<keyword evidence="5" id="KW-0045">Antibiotic biosynthesis</keyword>
<comment type="cofactor">
    <cofactor evidence="1">
        <name>pantetheine 4'-phosphate</name>
        <dbReference type="ChEBI" id="CHEBI:47942"/>
    </cofactor>
</comment>
<dbReference type="Gene3D" id="3.30.559.10">
    <property type="entry name" value="Chloramphenicol acetyltransferase-like domain"/>
    <property type="match status" value="3"/>
</dbReference>
<dbReference type="InterPro" id="IPR001242">
    <property type="entry name" value="Condensation_dom"/>
</dbReference>
<dbReference type="Proteomes" id="UP001596514">
    <property type="component" value="Unassembled WGS sequence"/>
</dbReference>
<dbReference type="Gene3D" id="3.30.300.30">
    <property type="match status" value="2"/>
</dbReference>
<evidence type="ECO:0000256" key="2">
    <source>
        <dbReference type="ARBA" id="ARBA00022450"/>
    </source>
</evidence>
<evidence type="ECO:0000256" key="5">
    <source>
        <dbReference type="ARBA" id="ARBA00023194"/>
    </source>
</evidence>
<keyword evidence="8" id="KW-1185">Reference proteome</keyword>
<dbReference type="InterPro" id="IPR042099">
    <property type="entry name" value="ANL_N_sf"/>
</dbReference>
<dbReference type="InterPro" id="IPR006162">
    <property type="entry name" value="Ppantetheine_attach_site"/>
</dbReference>
<dbReference type="CDD" id="cd17643">
    <property type="entry name" value="A_NRPS_Cytc1-like"/>
    <property type="match status" value="1"/>
</dbReference>
<dbReference type="InterPro" id="IPR010060">
    <property type="entry name" value="NRPS_synth"/>
</dbReference>
<feature type="domain" description="Carrier" evidence="6">
    <location>
        <begin position="2009"/>
        <end position="2083"/>
    </location>
</feature>
<dbReference type="InterPro" id="IPR036736">
    <property type="entry name" value="ACP-like_sf"/>
</dbReference>
<accession>A0ABW2SRP5</accession>
<dbReference type="PANTHER" id="PTHR45527">
    <property type="entry name" value="NONRIBOSOMAL PEPTIDE SYNTHETASE"/>
    <property type="match status" value="1"/>
</dbReference>
<dbReference type="CDD" id="cd19540">
    <property type="entry name" value="LCL_NRPS-like"/>
    <property type="match status" value="1"/>
</dbReference>
<dbReference type="InterPro" id="IPR023213">
    <property type="entry name" value="CAT-like_dom_sf"/>
</dbReference>
<evidence type="ECO:0000256" key="3">
    <source>
        <dbReference type="ARBA" id="ARBA00022553"/>
    </source>
</evidence>
<evidence type="ECO:0000256" key="4">
    <source>
        <dbReference type="ARBA" id="ARBA00022737"/>
    </source>
</evidence>
<proteinExistence type="predicted"/>
<comment type="caution">
    <text evidence="7">The sequence shown here is derived from an EMBL/GenBank/DDBJ whole genome shotgun (WGS) entry which is preliminary data.</text>
</comment>
<gene>
    <name evidence="7" type="ORF">ACFQVD_02290</name>
</gene>
<dbReference type="InterPro" id="IPR000873">
    <property type="entry name" value="AMP-dep_synth/lig_dom"/>
</dbReference>
<organism evidence="7 8">
    <name type="scientific">Streptosporangium amethystogenes subsp. fukuiense</name>
    <dbReference type="NCBI Taxonomy" id="698418"/>
    <lineage>
        <taxon>Bacteria</taxon>
        <taxon>Bacillati</taxon>
        <taxon>Actinomycetota</taxon>
        <taxon>Actinomycetes</taxon>
        <taxon>Streptosporangiales</taxon>
        <taxon>Streptosporangiaceae</taxon>
        <taxon>Streptosporangium</taxon>
    </lineage>
</organism>
<feature type="domain" description="Carrier" evidence="6">
    <location>
        <begin position="934"/>
        <end position="1009"/>
    </location>
</feature>
<dbReference type="NCBIfam" id="TIGR01720">
    <property type="entry name" value="NRPS-para261"/>
    <property type="match status" value="1"/>
</dbReference>
<keyword evidence="4" id="KW-0677">Repeat</keyword>
<dbReference type="RefSeq" id="WP_386368360.1">
    <property type="nucleotide sequence ID" value="NZ_JBHTEE010000001.1"/>
</dbReference>
<dbReference type="SUPFAM" id="SSF56801">
    <property type="entry name" value="Acetyl-CoA synthetase-like"/>
    <property type="match status" value="2"/>
</dbReference>
<dbReference type="Pfam" id="PF00668">
    <property type="entry name" value="Condensation"/>
    <property type="match status" value="3"/>
</dbReference>
<protein>
    <submittedName>
        <fullName evidence="7">Amino acid adenylation domain-containing protein</fullName>
    </submittedName>
</protein>
<dbReference type="InterPro" id="IPR025110">
    <property type="entry name" value="AMP-bd_C"/>
</dbReference>
<dbReference type="PROSITE" id="PS00455">
    <property type="entry name" value="AMP_BINDING"/>
    <property type="match status" value="2"/>
</dbReference>
<dbReference type="InterPro" id="IPR020845">
    <property type="entry name" value="AMP-binding_CS"/>
</dbReference>
<dbReference type="PROSITE" id="PS00012">
    <property type="entry name" value="PHOSPHOPANTETHEINE"/>
    <property type="match status" value="1"/>
</dbReference>
<dbReference type="PROSITE" id="PS50075">
    <property type="entry name" value="CARRIER"/>
    <property type="match status" value="2"/>
</dbReference>
<dbReference type="PANTHER" id="PTHR45527:SF1">
    <property type="entry name" value="FATTY ACID SYNTHASE"/>
    <property type="match status" value="1"/>
</dbReference>
<dbReference type="Gene3D" id="3.40.50.12780">
    <property type="entry name" value="N-terminal domain of ligase-like"/>
    <property type="match status" value="2"/>
</dbReference>
<dbReference type="CDD" id="cd19543">
    <property type="entry name" value="DCL_NRPS"/>
    <property type="match status" value="1"/>
</dbReference>
<dbReference type="SUPFAM" id="SSF47336">
    <property type="entry name" value="ACP-like"/>
    <property type="match status" value="2"/>
</dbReference>
<evidence type="ECO:0000313" key="8">
    <source>
        <dbReference type="Proteomes" id="UP001596514"/>
    </source>
</evidence>
<reference evidence="8" key="1">
    <citation type="journal article" date="2019" name="Int. J. Syst. Evol. Microbiol.">
        <title>The Global Catalogue of Microorganisms (GCM) 10K type strain sequencing project: providing services to taxonomists for standard genome sequencing and annotation.</title>
        <authorList>
            <consortium name="The Broad Institute Genomics Platform"/>
            <consortium name="The Broad Institute Genome Sequencing Center for Infectious Disease"/>
            <person name="Wu L."/>
            <person name="Ma J."/>
        </authorList>
    </citation>
    <scope>NUCLEOTIDE SEQUENCE [LARGE SCALE GENOMIC DNA]</scope>
    <source>
        <strain evidence="8">JCM 10083</strain>
    </source>
</reference>
<dbReference type="NCBIfam" id="TIGR01733">
    <property type="entry name" value="AA-adenyl-dom"/>
    <property type="match status" value="2"/>
</dbReference>
<dbReference type="Pfam" id="PF00501">
    <property type="entry name" value="AMP-binding"/>
    <property type="match status" value="2"/>
</dbReference>
<name>A0ABW2SRP5_9ACTN</name>
<dbReference type="InterPro" id="IPR009081">
    <property type="entry name" value="PP-bd_ACP"/>
</dbReference>
<evidence type="ECO:0000256" key="1">
    <source>
        <dbReference type="ARBA" id="ARBA00001957"/>
    </source>
</evidence>
<dbReference type="SMART" id="SM00823">
    <property type="entry name" value="PKS_PP"/>
    <property type="match status" value="2"/>
</dbReference>